<dbReference type="InterPro" id="IPR050090">
    <property type="entry name" value="Tyrosine_recombinase_XerCD"/>
</dbReference>
<dbReference type="STRING" id="568899.SAMN05192534_11292"/>
<dbReference type="Proteomes" id="UP000199163">
    <property type="component" value="Unassembled WGS sequence"/>
</dbReference>
<evidence type="ECO:0000313" key="3">
    <source>
        <dbReference type="EMBL" id="SDH83079.1"/>
    </source>
</evidence>
<keyword evidence="1" id="KW-0233">DNA recombination</keyword>
<dbReference type="InterPro" id="IPR002104">
    <property type="entry name" value="Integrase_catalytic"/>
</dbReference>
<gene>
    <name evidence="3" type="ORF">SAMN05192534_11292</name>
</gene>
<dbReference type="PANTHER" id="PTHR30349">
    <property type="entry name" value="PHAGE INTEGRASE-RELATED"/>
    <property type="match status" value="1"/>
</dbReference>
<protein>
    <submittedName>
        <fullName evidence="3">Phage integrase family protein</fullName>
    </submittedName>
</protein>
<feature type="domain" description="Tyr recombinase" evidence="2">
    <location>
        <begin position="2"/>
        <end position="178"/>
    </location>
</feature>
<evidence type="ECO:0000256" key="1">
    <source>
        <dbReference type="ARBA" id="ARBA00023172"/>
    </source>
</evidence>
<dbReference type="AlphaFoldDB" id="A0A1G8FLY1"/>
<accession>A0A1G8FLY1</accession>
<dbReference type="Gene3D" id="1.10.443.10">
    <property type="entry name" value="Intergrase catalytic core"/>
    <property type="match status" value="1"/>
</dbReference>
<dbReference type="EMBL" id="FNDK01000012">
    <property type="protein sequence ID" value="SDH83079.1"/>
    <property type="molecule type" value="Genomic_DNA"/>
</dbReference>
<sequence length="181" mass="21061">MEYVKPITDTEVIDMLKHELKKQSSRNYLLFVMGINTGLRISELLSVLVKDAYEENGEPKSFLSLSKQDVYLNGKVKQALEWHYENERPALEQYLFQSSRKHTAISRQQAYRVMNQAAVNARLKEKIGPHTLRKTFGYHAYKKGIALSLIQKRFFHSTPAETLRYIGINKEEVKPHLDVHL</sequence>
<name>A0A1G8FLY1_9BACI</name>
<dbReference type="InterPro" id="IPR011010">
    <property type="entry name" value="DNA_brk_join_enz"/>
</dbReference>
<evidence type="ECO:0000259" key="2">
    <source>
        <dbReference type="PROSITE" id="PS51898"/>
    </source>
</evidence>
<dbReference type="Pfam" id="PF00589">
    <property type="entry name" value="Phage_integrase"/>
    <property type="match status" value="1"/>
</dbReference>
<dbReference type="RefSeq" id="WP_091273820.1">
    <property type="nucleotide sequence ID" value="NZ_FNDK01000012.1"/>
</dbReference>
<organism evidence="3 4">
    <name type="scientific">Alteribacillus persepolensis</name>
    <dbReference type="NCBI Taxonomy" id="568899"/>
    <lineage>
        <taxon>Bacteria</taxon>
        <taxon>Bacillati</taxon>
        <taxon>Bacillota</taxon>
        <taxon>Bacilli</taxon>
        <taxon>Bacillales</taxon>
        <taxon>Bacillaceae</taxon>
        <taxon>Alteribacillus</taxon>
    </lineage>
</organism>
<dbReference type="GO" id="GO:0006310">
    <property type="term" value="P:DNA recombination"/>
    <property type="evidence" value="ECO:0007669"/>
    <property type="project" value="UniProtKB-KW"/>
</dbReference>
<dbReference type="PANTHER" id="PTHR30349:SF82">
    <property type="entry name" value="INTEGRASE_RECOMBINASE YOEC-RELATED"/>
    <property type="match status" value="1"/>
</dbReference>
<evidence type="ECO:0000313" key="4">
    <source>
        <dbReference type="Proteomes" id="UP000199163"/>
    </source>
</evidence>
<proteinExistence type="predicted"/>
<dbReference type="InterPro" id="IPR013762">
    <property type="entry name" value="Integrase-like_cat_sf"/>
</dbReference>
<reference evidence="4" key="1">
    <citation type="submission" date="2016-10" db="EMBL/GenBank/DDBJ databases">
        <authorList>
            <person name="Varghese N."/>
            <person name="Submissions S."/>
        </authorList>
    </citation>
    <scope>NUCLEOTIDE SEQUENCE [LARGE SCALE GENOMIC DNA]</scope>
    <source>
        <strain evidence="4">DSM 21632</strain>
    </source>
</reference>
<dbReference type="PROSITE" id="PS51898">
    <property type="entry name" value="TYR_RECOMBINASE"/>
    <property type="match status" value="1"/>
</dbReference>
<dbReference type="GO" id="GO:0003677">
    <property type="term" value="F:DNA binding"/>
    <property type="evidence" value="ECO:0007669"/>
    <property type="project" value="InterPro"/>
</dbReference>
<keyword evidence="4" id="KW-1185">Reference proteome</keyword>
<dbReference type="SUPFAM" id="SSF56349">
    <property type="entry name" value="DNA breaking-rejoining enzymes"/>
    <property type="match status" value="1"/>
</dbReference>
<dbReference type="OrthoDB" id="9788852at2"/>
<dbReference type="GO" id="GO:0015074">
    <property type="term" value="P:DNA integration"/>
    <property type="evidence" value="ECO:0007669"/>
    <property type="project" value="InterPro"/>
</dbReference>